<evidence type="ECO:0000256" key="1">
    <source>
        <dbReference type="SAM" id="Phobius"/>
    </source>
</evidence>
<organism evidence="2">
    <name type="scientific">marine sediment metagenome</name>
    <dbReference type="NCBI Taxonomy" id="412755"/>
    <lineage>
        <taxon>unclassified sequences</taxon>
        <taxon>metagenomes</taxon>
        <taxon>ecological metagenomes</taxon>
    </lineage>
</organism>
<dbReference type="EMBL" id="BARS01016935">
    <property type="protein sequence ID" value="GAF92367.1"/>
    <property type="molecule type" value="Genomic_DNA"/>
</dbReference>
<reference evidence="2" key="1">
    <citation type="journal article" date="2014" name="Front. Microbiol.">
        <title>High frequency of phylogenetically diverse reductive dehalogenase-homologous genes in deep subseafloor sedimentary metagenomes.</title>
        <authorList>
            <person name="Kawai M."/>
            <person name="Futagami T."/>
            <person name="Toyoda A."/>
            <person name="Takaki Y."/>
            <person name="Nishi S."/>
            <person name="Hori S."/>
            <person name="Arai W."/>
            <person name="Tsubouchi T."/>
            <person name="Morono Y."/>
            <person name="Uchiyama I."/>
            <person name="Ito T."/>
            <person name="Fujiyama A."/>
            <person name="Inagaki F."/>
            <person name="Takami H."/>
        </authorList>
    </citation>
    <scope>NUCLEOTIDE SEQUENCE</scope>
    <source>
        <strain evidence="2">Expedition CK06-06</strain>
    </source>
</reference>
<comment type="caution">
    <text evidence="2">The sequence shown here is derived from an EMBL/GenBank/DDBJ whole genome shotgun (WGS) entry which is preliminary data.</text>
</comment>
<protein>
    <recommendedName>
        <fullName evidence="3">Calcineurin-like phosphoesterase domain-containing protein</fullName>
    </recommendedName>
</protein>
<dbReference type="SUPFAM" id="SSF56300">
    <property type="entry name" value="Metallo-dependent phosphatases"/>
    <property type="match status" value="1"/>
</dbReference>
<sequence>NILFWASNVIDQYPSRRVIVATHDYVHGYNYYSNSRSEIGDSMWEKLVKPHADQIFLVLSGHYENEVRITSLEDGYFVHQLLSDYQDRHNGGNGWLRIIEFSSINNEISIRTYSPYLDKYETDSNSQFILDNKITESKFILISILPWIISSQVIIPIAILIVILVKRRKQ</sequence>
<accession>X0TW45</accession>
<proteinExistence type="predicted"/>
<keyword evidence="1" id="KW-0812">Transmembrane</keyword>
<evidence type="ECO:0008006" key="3">
    <source>
        <dbReference type="Google" id="ProtNLM"/>
    </source>
</evidence>
<feature type="transmembrane region" description="Helical" evidence="1">
    <location>
        <begin position="139"/>
        <end position="165"/>
    </location>
</feature>
<evidence type="ECO:0000313" key="2">
    <source>
        <dbReference type="EMBL" id="GAF92367.1"/>
    </source>
</evidence>
<keyword evidence="1" id="KW-0472">Membrane</keyword>
<name>X0TW45_9ZZZZ</name>
<keyword evidence="1" id="KW-1133">Transmembrane helix</keyword>
<gene>
    <name evidence="2" type="ORF">S01H1_27764</name>
</gene>
<dbReference type="InterPro" id="IPR029052">
    <property type="entry name" value="Metallo-depent_PP-like"/>
</dbReference>
<dbReference type="AlphaFoldDB" id="X0TW45"/>
<feature type="non-terminal residue" evidence="2">
    <location>
        <position position="1"/>
    </location>
</feature>